<evidence type="ECO:0000256" key="2">
    <source>
        <dbReference type="ARBA" id="ARBA00023012"/>
    </source>
</evidence>
<evidence type="ECO:0000313" key="6">
    <source>
        <dbReference type="Proteomes" id="UP000625316"/>
    </source>
</evidence>
<evidence type="ECO:0000259" key="4">
    <source>
        <dbReference type="PROSITE" id="PS50110"/>
    </source>
</evidence>
<feature type="modified residue" description="4-aspartylphosphate" evidence="3">
    <location>
        <position position="52"/>
    </location>
</feature>
<evidence type="ECO:0000313" key="5">
    <source>
        <dbReference type="EMBL" id="MBE9031878.1"/>
    </source>
</evidence>
<dbReference type="Pfam" id="PF00072">
    <property type="entry name" value="Response_reg"/>
    <property type="match status" value="1"/>
</dbReference>
<dbReference type="InterPro" id="IPR011006">
    <property type="entry name" value="CheY-like_superfamily"/>
</dbReference>
<dbReference type="InterPro" id="IPR050595">
    <property type="entry name" value="Bact_response_regulator"/>
</dbReference>
<keyword evidence="6" id="KW-1185">Reference proteome</keyword>
<proteinExistence type="predicted"/>
<gene>
    <name evidence="5" type="ORF">IQ266_19265</name>
</gene>
<dbReference type="RefSeq" id="WP_264326705.1">
    <property type="nucleotide sequence ID" value="NZ_JADEXQ010000079.1"/>
</dbReference>
<accession>A0A928Z5U9</accession>
<keyword evidence="1 3" id="KW-0597">Phosphoprotein</keyword>
<organism evidence="5 6">
    <name type="scientific">Romeriopsis navalis LEGE 11480</name>
    <dbReference type="NCBI Taxonomy" id="2777977"/>
    <lineage>
        <taxon>Bacteria</taxon>
        <taxon>Bacillati</taxon>
        <taxon>Cyanobacteriota</taxon>
        <taxon>Cyanophyceae</taxon>
        <taxon>Leptolyngbyales</taxon>
        <taxon>Leptolyngbyaceae</taxon>
        <taxon>Romeriopsis</taxon>
        <taxon>Romeriopsis navalis</taxon>
    </lineage>
</organism>
<evidence type="ECO:0000256" key="3">
    <source>
        <dbReference type="PROSITE-ProRule" id="PRU00169"/>
    </source>
</evidence>
<dbReference type="PROSITE" id="PS50110">
    <property type="entry name" value="RESPONSE_REGULATORY"/>
    <property type="match status" value="1"/>
</dbReference>
<dbReference type="EMBL" id="JADEXQ010000079">
    <property type="protein sequence ID" value="MBE9031878.1"/>
    <property type="molecule type" value="Genomic_DNA"/>
</dbReference>
<dbReference type="Gene3D" id="3.40.50.2300">
    <property type="match status" value="1"/>
</dbReference>
<name>A0A928Z5U9_9CYAN</name>
<dbReference type="PANTHER" id="PTHR44591:SF14">
    <property type="entry name" value="PROTEIN PILG"/>
    <property type="match status" value="1"/>
</dbReference>
<reference evidence="5" key="1">
    <citation type="submission" date="2020-10" db="EMBL/GenBank/DDBJ databases">
        <authorList>
            <person name="Castelo-Branco R."/>
            <person name="Eusebio N."/>
            <person name="Adriana R."/>
            <person name="Vieira A."/>
            <person name="Brugerolle De Fraissinette N."/>
            <person name="Rezende De Castro R."/>
            <person name="Schneider M.P."/>
            <person name="Vasconcelos V."/>
            <person name="Leao P.N."/>
        </authorList>
    </citation>
    <scope>NUCLEOTIDE SEQUENCE</scope>
    <source>
        <strain evidence="5">LEGE 11480</strain>
    </source>
</reference>
<protein>
    <submittedName>
        <fullName evidence="5">Response regulator</fullName>
    </submittedName>
</protein>
<dbReference type="Proteomes" id="UP000625316">
    <property type="component" value="Unassembled WGS sequence"/>
</dbReference>
<feature type="domain" description="Response regulatory" evidence="4">
    <location>
        <begin position="3"/>
        <end position="119"/>
    </location>
</feature>
<dbReference type="PANTHER" id="PTHR44591">
    <property type="entry name" value="STRESS RESPONSE REGULATOR PROTEIN 1"/>
    <property type="match status" value="1"/>
</dbReference>
<sequence length="136" mass="15298">MSVVLVVDDSATAREMLVAELQRCGFRVMAAADGMEAMEHIKVAPPALVITDLIMPRVNGYELCRNIKSDPRTQNVPVIMCSTKAEEFDRYWGMKQGADAYITKPYQPKDMINAVKYLLEEAGYYSEDTLGRTVRN</sequence>
<evidence type="ECO:0000256" key="1">
    <source>
        <dbReference type="ARBA" id="ARBA00022553"/>
    </source>
</evidence>
<dbReference type="AlphaFoldDB" id="A0A928Z5U9"/>
<dbReference type="SUPFAM" id="SSF52172">
    <property type="entry name" value="CheY-like"/>
    <property type="match status" value="1"/>
</dbReference>
<dbReference type="SMART" id="SM00448">
    <property type="entry name" value="REC"/>
    <property type="match status" value="1"/>
</dbReference>
<dbReference type="InterPro" id="IPR001789">
    <property type="entry name" value="Sig_transdc_resp-reg_receiver"/>
</dbReference>
<dbReference type="GO" id="GO:0000160">
    <property type="term" value="P:phosphorelay signal transduction system"/>
    <property type="evidence" value="ECO:0007669"/>
    <property type="project" value="UniProtKB-KW"/>
</dbReference>
<keyword evidence="2" id="KW-0902">Two-component regulatory system</keyword>
<comment type="caution">
    <text evidence="5">The sequence shown here is derived from an EMBL/GenBank/DDBJ whole genome shotgun (WGS) entry which is preliminary data.</text>
</comment>